<dbReference type="EMBL" id="CP022957">
    <property type="protein sequence ID" value="ASV32015.1"/>
    <property type="molecule type" value="Genomic_DNA"/>
</dbReference>
<proteinExistence type="predicted"/>
<dbReference type="PROSITE" id="PS51257">
    <property type="entry name" value="PROKAR_LIPOPROTEIN"/>
    <property type="match status" value="1"/>
</dbReference>
<dbReference type="InterPro" id="IPR015943">
    <property type="entry name" value="WD40/YVTN_repeat-like_dom_sf"/>
</dbReference>
<dbReference type="PANTHER" id="PTHR31270">
    <property type="entry name" value="GLUTAMINYL-PEPTIDE CYCLOTRANSFERASE"/>
    <property type="match status" value="1"/>
</dbReference>
<keyword evidence="2" id="KW-1185">Reference proteome</keyword>
<protein>
    <submittedName>
        <fullName evidence="1">Glutamine cyclotransferase</fullName>
    </submittedName>
</protein>
<reference evidence="1 2" key="1">
    <citation type="submission" date="2017-08" db="EMBL/GenBank/DDBJ databases">
        <title>The complete genome sequence of Maribacter sp. B1, isolated from deep-sea sediment.</title>
        <authorList>
            <person name="Wu Y.-H."/>
            <person name="Cheng H."/>
            <person name="Xu X.-W."/>
        </authorList>
    </citation>
    <scope>NUCLEOTIDE SEQUENCE [LARGE SCALE GENOMIC DNA]</scope>
    <source>
        <strain evidence="1 2">B1</strain>
    </source>
</reference>
<sequence>MKFFRTSKAIMLFLLIVSCGSGNQKPSSLFTIELEGNTKQVNQNEKVGVSLKNMKNKEIENVVYSIDGNELSVVGNKLDFWVPKLGNKVLKATITYEGNVVEVTKNLKVLASQAPEIYTYTILNEYPHDPNAYTQGLEFHNDTLYEGTGKNGRSFLRKFDYRTGKVYQQIDLDETYFGEGITILNDKIYQLTWRSGMGFIYELKNMKKLDNFQYGKSREGWGLTNDGEKLYKSDGTDKIWILNPNTLVEEDHIEIATNKSLFADTNELEYVDGKIYANVYQKPGVMIIDAKSGAIEGVINFGGLSDKVTKTENWVDTENVLNGIAYHPDRKTFFVTGKDWDKLFEVEIQKK</sequence>
<gene>
    <name evidence="1" type="ORF">CJ263_18330</name>
</gene>
<dbReference type="PANTHER" id="PTHR31270:SF1">
    <property type="entry name" value="GLUTAMINYL-PEPTIDE CYCLOTRANSFERASE"/>
    <property type="match status" value="1"/>
</dbReference>
<dbReference type="AlphaFoldDB" id="A0A223V9C7"/>
<keyword evidence="1" id="KW-0808">Transferase</keyword>
<dbReference type="KEGG" id="marb:CJ263_18330"/>
<accession>A0A223V9C7</accession>
<evidence type="ECO:0000313" key="1">
    <source>
        <dbReference type="EMBL" id="ASV32015.1"/>
    </source>
</evidence>
<dbReference type="Pfam" id="PF05096">
    <property type="entry name" value="Glu_cyclase_2"/>
    <property type="match status" value="1"/>
</dbReference>
<dbReference type="OrthoDB" id="9783700at2"/>
<dbReference type="GO" id="GO:0016603">
    <property type="term" value="F:glutaminyl-peptide cyclotransferase activity"/>
    <property type="evidence" value="ECO:0007669"/>
    <property type="project" value="InterPro"/>
</dbReference>
<dbReference type="InterPro" id="IPR007788">
    <property type="entry name" value="QCT"/>
</dbReference>
<dbReference type="InterPro" id="IPR011044">
    <property type="entry name" value="Quino_amine_DH_bsu"/>
</dbReference>
<dbReference type="RefSeq" id="WP_094998600.1">
    <property type="nucleotide sequence ID" value="NZ_BMJL01000005.1"/>
</dbReference>
<name>A0A223V9C7_9FLAO</name>
<dbReference type="Gene3D" id="2.130.10.10">
    <property type="entry name" value="YVTN repeat-like/Quinoprotein amine dehydrogenase"/>
    <property type="match status" value="1"/>
</dbReference>
<organism evidence="1 2">
    <name type="scientific">Maribacter cobaltidurans</name>
    <dbReference type="NCBI Taxonomy" id="1178778"/>
    <lineage>
        <taxon>Bacteria</taxon>
        <taxon>Pseudomonadati</taxon>
        <taxon>Bacteroidota</taxon>
        <taxon>Flavobacteriia</taxon>
        <taxon>Flavobacteriales</taxon>
        <taxon>Flavobacteriaceae</taxon>
        <taxon>Maribacter</taxon>
    </lineage>
</organism>
<evidence type="ECO:0000313" key="2">
    <source>
        <dbReference type="Proteomes" id="UP000215244"/>
    </source>
</evidence>
<dbReference type="SUPFAM" id="SSF50969">
    <property type="entry name" value="YVTN repeat-like/Quinoprotein amine dehydrogenase"/>
    <property type="match status" value="1"/>
</dbReference>
<dbReference type="Proteomes" id="UP000215244">
    <property type="component" value="Chromosome"/>
</dbReference>